<comment type="caution">
    <text evidence="2">The sequence shown here is derived from an EMBL/GenBank/DDBJ whole genome shotgun (WGS) entry which is preliminary data.</text>
</comment>
<name>A0AAD4LVF9_9AGAM</name>
<evidence type="ECO:0000313" key="3">
    <source>
        <dbReference type="Proteomes" id="UP001203297"/>
    </source>
</evidence>
<dbReference type="AlphaFoldDB" id="A0AAD4LVF9"/>
<keyword evidence="3" id="KW-1185">Reference proteome</keyword>
<dbReference type="EMBL" id="WTXG01000176">
    <property type="protein sequence ID" value="KAI0291073.1"/>
    <property type="molecule type" value="Genomic_DNA"/>
</dbReference>
<dbReference type="Gene3D" id="3.80.10.10">
    <property type="entry name" value="Ribonuclease Inhibitor"/>
    <property type="match status" value="1"/>
</dbReference>
<feature type="domain" description="F-box" evidence="1">
    <location>
        <begin position="75"/>
        <end position="120"/>
    </location>
</feature>
<dbReference type="InterPro" id="IPR032675">
    <property type="entry name" value="LRR_dom_sf"/>
</dbReference>
<organism evidence="2 3">
    <name type="scientific">Multifurca ochricompacta</name>
    <dbReference type="NCBI Taxonomy" id="376703"/>
    <lineage>
        <taxon>Eukaryota</taxon>
        <taxon>Fungi</taxon>
        <taxon>Dikarya</taxon>
        <taxon>Basidiomycota</taxon>
        <taxon>Agaricomycotina</taxon>
        <taxon>Agaricomycetes</taxon>
        <taxon>Russulales</taxon>
        <taxon>Russulaceae</taxon>
        <taxon>Multifurca</taxon>
    </lineage>
</organism>
<proteinExistence type="predicted"/>
<dbReference type="InterPro" id="IPR001810">
    <property type="entry name" value="F-box_dom"/>
</dbReference>
<evidence type="ECO:0000313" key="2">
    <source>
        <dbReference type="EMBL" id="KAI0291073.1"/>
    </source>
</evidence>
<dbReference type="Gene3D" id="1.20.1280.50">
    <property type="match status" value="1"/>
</dbReference>
<dbReference type="SUPFAM" id="SSF52047">
    <property type="entry name" value="RNI-like"/>
    <property type="match status" value="1"/>
</dbReference>
<dbReference type="Pfam" id="PF12937">
    <property type="entry name" value="F-box-like"/>
    <property type="match status" value="1"/>
</dbReference>
<dbReference type="Proteomes" id="UP001203297">
    <property type="component" value="Unassembled WGS sequence"/>
</dbReference>
<reference evidence="2" key="1">
    <citation type="journal article" date="2022" name="New Phytol.">
        <title>Evolutionary transition to the ectomycorrhizal habit in the genomes of a hyperdiverse lineage of mushroom-forming fungi.</title>
        <authorList>
            <person name="Looney B."/>
            <person name="Miyauchi S."/>
            <person name="Morin E."/>
            <person name="Drula E."/>
            <person name="Courty P.E."/>
            <person name="Kohler A."/>
            <person name="Kuo A."/>
            <person name="LaButti K."/>
            <person name="Pangilinan J."/>
            <person name="Lipzen A."/>
            <person name="Riley R."/>
            <person name="Andreopoulos W."/>
            <person name="He G."/>
            <person name="Johnson J."/>
            <person name="Nolan M."/>
            <person name="Tritt A."/>
            <person name="Barry K.W."/>
            <person name="Grigoriev I.V."/>
            <person name="Nagy L.G."/>
            <person name="Hibbett D."/>
            <person name="Henrissat B."/>
            <person name="Matheny P.B."/>
            <person name="Labbe J."/>
            <person name="Martin F.M."/>
        </authorList>
    </citation>
    <scope>NUCLEOTIDE SEQUENCE</scope>
    <source>
        <strain evidence="2">BPL690</strain>
    </source>
</reference>
<protein>
    <recommendedName>
        <fullName evidence="1">F-box domain-containing protein</fullName>
    </recommendedName>
</protein>
<accession>A0AAD4LVF9</accession>
<dbReference type="SUPFAM" id="SSF81383">
    <property type="entry name" value="F-box domain"/>
    <property type="match status" value="1"/>
</dbReference>
<evidence type="ECO:0000259" key="1">
    <source>
        <dbReference type="Pfam" id="PF12937"/>
    </source>
</evidence>
<dbReference type="InterPro" id="IPR036047">
    <property type="entry name" value="F-box-like_dom_sf"/>
</dbReference>
<gene>
    <name evidence="2" type="ORF">B0F90DRAFT_407575</name>
</gene>
<sequence>MHTFTLHIPSTDPIHGTPPPLVVTEWFHQTKPTEPQLVSSAKPTITSKDEYIHRSCTIPQACTKELGEKNKKSIKTLPDDVLLDIFDYYRLAVGMDWPQRWYTLAHVCRRWKQLIFASSLRLALQLRSTFGTQVEDMITYSPPFPLVLDYDSRYDESWSISDVDGVLFALLQHPQRVREIVLSAPASRLARLTMAMTGAAPIVEFLKLESQTTELILPRQFLDGQAPQLRRLVLSGCTLHTLHPLLSSATSLVNLTLHRIPSSAYFSPDSLASCLHCMPRLQSLSITFLSAVPRSANVPSPPPNQTTNRAEVPMLEEFTYRGTSTYLNALLSKLHAPLMKKLHLRLLINSPSLSPISPHSPTIQQVLSNPL</sequence>